<keyword evidence="2" id="KW-1185">Reference proteome</keyword>
<evidence type="ECO:0000313" key="1">
    <source>
        <dbReference type="EMBL" id="KAJ9574941.1"/>
    </source>
</evidence>
<sequence length="90" mass="9987">RLSLTVGRSSRRFSPSLINVLVISANEVYGFDSANEVYGFDSANEVYGFDSANEVYGFDSASEVYGFDSATQVTTVITILFNDLRFVYML</sequence>
<organism evidence="1 2">
    <name type="scientific">Diploptera punctata</name>
    <name type="common">Pacific beetle cockroach</name>
    <dbReference type="NCBI Taxonomy" id="6984"/>
    <lineage>
        <taxon>Eukaryota</taxon>
        <taxon>Metazoa</taxon>
        <taxon>Ecdysozoa</taxon>
        <taxon>Arthropoda</taxon>
        <taxon>Hexapoda</taxon>
        <taxon>Insecta</taxon>
        <taxon>Pterygota</taxon>
        <taxon>Neoptera</taxon>
        <taxon>Polyneoptera</taxon>
        <taxon>Dictyoptera</taxon>
        <taxon>Blattodea</taxon>
        <taxon>Blaberoidea</taxon>
        <taxon>Blaberidae</taxon>
        <taxon>Diplopterinae</taxon>
        <taxon>Diploptera</taxon>
    </lineage>
</organism>
<dbReference type="Proteomes" id="UP001233999">
    <property type="component" value="Unassembled WGS sequence"/>
</dbReference>
<name>A0AAD7Z6U7_DIPPU</name>
<comment type="caution">
    <text evidence="1">The sequence shown here is derived from an EMBL/GenBank/DDBJ whole genome shotgun (WGS) entry which is preliminary data.</text>
</comment>
<reference evidence="1" key="1">
    <citation type="journal article" date="2023" name="IScience">
        <title>Live-bearing cockroach genome reveals convergent evolutionary mechanisms linked to viviparity in insects and beyond.</title>
        <authorList>
            <person name="Fouks B."/>
            <person name="Harrison M.C."/>
            <person name="Mikhailova A.A."/>
            <person name="Marchal E."/>
            <person name="English S."/>
            <person name="Carruthers M."/>
            <person name="Jennings E.C."/>
            <person name="Chiamaka E.L."/>
            <person name="Frigard R.A."/>
            <person name="Pippel M."/>
            <person name="Attardo G.M."/>
            <person name="Benoit J.B."/>
            <person name="Bornberg-Bauer E."/>
            <person name="Tobe S.S."/>
        </authorList>
    </citation>
    <scope>NUCLEOTIDE SEQUENCE</scope>
    <source>
        <strain evidence="1">Stay&amp;Tobe</strain>
    </source>
</reference>
<accession>A0AAD7Z6U7</accession>
<dbReference type="AlphaFoldDB" id="A0AAD7Z6U7"/>
<feature type="non-terminal residue" evidence="1">
    <location>
        <position position="90"/>
    </location>
</feature>
<proteinExistence type="predicted"/>
<evidence type="ECO:0000313" key="2">
    <source>
        <dbReference type="Proteomes" id="UP001233999"/>
    </source>
</evidence>
<gene>
    <name evidence="1" type="ORF">L9F63_007907</name>
</gene>
<protein>
    <submittedName>
        <fullName evidence="1">Uncharacterized protein</fullName>
    </submittedName>
</protein>
<dbReference type="EMBL" id="JASPKZ010010252">
    <property type="protein sequence ID" value="KAJ9574941.1"/>
    <property type="molecule type" value="Genomic_DNA"/>
</dbReference>
<reference evidence="1" key="2">
    <citation type="submission" date="2023-05" db="EMBL/GenBank/DDBJ databases">
        <authorList>
            <person name="Fouks B."/>
        </authorList>
    </citation>
    <scope>NUCLEOTIDE SEQUENCE</scope>
    <source>
        <strain evidence="1">Stay&amp;Tobe</strain>
        <tissue evidence="1">Testes</tissue>
    </source>
</reference>
<feature type="non-terminal residue" evidence="1">
    <location>
        <position position="1"/>
    </location>
</feature>